<dbReference type="PIRSF" id="PIRSF001361">
    <property type="entry name" value="DAHP_synthase"/>
    <property type="match status" value="1"/>
</dbReference>
<dbReference type="GO" id="GO:0005737">
    <property type="term" value="C:cytoplasm"/>
    <property type="evidence" value="ECO:0007669"/>
    <property type="project" value="TreeGrafter"/>
</dbReference>
<comment type="function">
    <text evidence="1 8">Stereospecific condensation of phosphoenolpyruvate (PEP) and D-erythrose-4-phosphate (E4P) giving rise to 3-deoxy-D-arabino-heptulosonate-7-phosphate (DAHP).</text>
</comment>
<evidence type="ECO:0000256" key="2">
    <source>
        <dbReference type="ARBA" id="ARBA00004688"/>
    </source>
</evidence>
<sequence length="358" mass="40024">MSYSVLKKLPPVEEIIQEIPLSPLAHQQIARDREEVKAILEGRDHRLLMIVGPCSAWPKKAVLEYARRLVQLNKKVKHELKLIMRVYIQKPRTTKGWTGPVNQPDLFSAPDIASGIKYTRDMMVKVIEMGLPIADEALFTHNAKGFLELLSWVAIGARSSEDQEHRIFASSLDCAVGLKNPTHGSLAIGVNSIVASQHDHVAVFDGYEVQTHGNPHAHMVLRGSNHAPNYSIAHLKEVKHHMDMHQIINPSIIVDVSHDNCLVDGKKNHQLQPSIALNVLESIQSHPDLKKLVKGFMVESFIKEGNQKVDAMNPDDLDLSGLSITDPCLGWEQTETFLLELAKMRSLENKELAMEVQG</sequence>
<dbReference type="PANTHER" id="PTHR21225:SF12">
    <property type="entry name" value="PHOSPHO-2-DEHYDRO-3-DEOXYHEPTONATE ALDOLASE, TYROSINE-INHIBITED"/>
    <property type="match status" value="1"/>
</dbReference>
<evidence type="ECO:0000256" key="7">
    <source>
        <dbReference type="ARBA" id="ARBA00047508"/>
    </source>
</evidence>
<protein>
    <recommendedName>
        <fullName evidence="8">Phospho-2-dehydro-3-deoxyheptonate aldolase</fullName>
        <ecNumber evidence="8">2.5.1.54</ecNumber>
    </recommendedName>
</protein>
<dbReference type="PANTHER" id="PTHR21225">
    <property type="entry name" value="PHOSPHO-2-DEHYDRO-3-DEOXYHEPTONATE ALDOLASE DAHP SYNTHETASE"/>
    <property type="match status" value="1"/>
</dbReference>
<evidence type="ECO:0000259" key="9">
    <source>
        <dbReference type="Pfam" id="PF00793"/>
    </source>
</evidence>
<evidence type="ECO:0000256" key="3">
    <source>
        <dbReference type="ARBA" id="ARBA00007985"/>
    </source>
</evidence>
<proteinExistence type="inferred from homology"/>
<dbReference type="InterPro" id="IPR006218">
    <property type="entry name" value="DAHP1/KDSA"/>
</dbReference>
<dbReference type="Gene3D" id="3.20.20.70">
    <property type="entry name" value="Aldolase class I"/>
    <property type="match status" value="1"/>
</dbReference>
<dbReference type="Proteomes" id="UP000054921">
    <property type="component" value="Unassembled WGS sequence"/>
</dbReference>
<gene>
    <name evidence="10" type="primary">aroF</name>
    <name evidence="10" type="ORF">Lche_0564</name>
</gene>
<dbReference type="EC" id="2.5.1.54" evidence="8"/>
<evidence type="ECO:0000313" key="10">
    <source>
        <dbReference type="EMBL" id="KTC82300.1"/>
    </source>
</evidence>
<dbReference type="InterPro" id="IPR006219">
    <property type="entry name" value="DAHP_synth_1"/>
</dbReference>
<feature type="domain" description="DAHP synthetase I/KDSA" evidence="9">
    <location>
        <begin position="38"/>
        <end position="336"/>
    </location>
</feature>
<dbReference type="InterPro" id="IPR013785">
    <property type="entry name" value="Aldolase_TIM"/>
</dbReference>
<dbReference type="EMBL" id="LNXW01000009">
    <property type="protein sequence ID" value="KTC82300.1"/>
    <property type="molecule type" value="Genomic_DNA"/>
</dbReference>
<comment type="caution">
    <text evidence="10">The sequence shown here is derived from an EMBL/GenBank/DDBJ whole genome shotgun (WGS) entry which is preliminary data.</text>
</comment>
<evidence type="ECO:0000256" key="5">
    <source>
        <dbReference type="ARBA" id="ARBA00022679"/>
    </source>
</evidence>
<name>A0A0W0SFW4_9GAMM</name>
<keyword evidence="6 8" id="KW-0057">Aromatic amino acid biosynthesis</keyword>
<dbReference type="GO" id="GO:0008652">
    <property type="term" value="P:amino acid biosynthetic process"/>
    <property type="evidence" value="ECO:0007669"/>
    <property type="project" value="UniProtKB-KW"/>
</dbReference>
<organism evidence="10 11">
    <name type="scientific">Legionella cherrii</name>
    <dbReference type="NCBI Taxonomy" id="28084"/>
    <lineage>
        <taxon>Bacteria</taxon>
        <taxon>Pseudomonadati</taxon>
        <taxon>Pseudomonadota</taxon>
        <taxon>Gammaproteobacteria</taxon>
        <taxon>Legionellales</taxon>
        <taxon>Legionellaceae</taxon>
        <taxon>Legionella</taxon>
    </lineage>
</organism>
<evidence type="ECO:0000256" key="4">
    <source>
        <dbReference type="ARBA" id="ARBA00022605"/>
    </source>
</evidence>
<reference evidence="10 11" key="1">
    <citation type="submission" date="2015-11" db="EMBL/GenBank/DDBJ databases">
        <title>Genomic analysis of 38 Legionella species identifies large and diverse effector repertoires.</title>
        <authorList>
            <person name="Burstein D."/>
            <person name="Amaro F."/>
            <person name="Zusman T."/>
            <person name="Lifshitz Z."/>
            <person name="Cohen O."/>
            <person name="Gilbert J.A."/>
            <person name="Pupko T."/>
            <person name="Shuman H.A."/>
            <person name="Segal G."/>
        </authorList>
    </citation>
    <scope>NUCLEOTIDE SEQUENCE [LARGE SCALE GENOMIC DNA]</scope>
    <source>
        <strain evidence="10 11">ORW</strain>
    </source>
</reference>
<dbReference type="SUPFAM" id="SSF51569">
    <property type="entry name" value="Aldolase"/>
    <property type="match status" value="1"/>
</dbReference>
<dbReference type="UniPathway" id="UPA00053">
    <property type="reaction ID" value="UER00084"/>
</dbReference>
<dbReference type="NCBIfam" id="NF009395">
    <property type="entry name" value="PRK12755.1"/>
    <property type="match status" value="1"/>
</dbReference>
<dbReference type="AlphaFoldDB" id="A0A0W0SFW4"/>
<comment type="pathway">
    <text evidence="2 8">Metabolic intermediate biosynthesis; chorismate biosynthesis; chorismate from D-erythrose 4-phosphate and phosphoenolpyruvate: step 1/7.</text>
</comment>
<evidence type="ECO:0000313" key="11">
    <source>
        <dbReference type="Proteomes" id="UP000054921"/>
    </source>
</evidence>
<evidence type="ECO:0000256" key="1">
    <source>
        <dbReference type="ARBA" id="ARBA00003726"/>
    </source>
</evidence>
<dbReference type="RefSeq" id="WP_058387358.1">
    <property type="nucleotide sequence ID" value="NZ_LNXW01000009.1"/>
</dbReference>
<keyword evidence="5 8" id="KW-0808">Transferase</keyword>
<dbReference type="GO" id="GO:0009073">
    <property type="term" value="P:aromatic amino acid family biosynthetic process"/>
    <property type="evidence" value="ECO:0007669"/>
    <property type="project" value="UniProtKB-KW"/>
</dbReference>
<evidence type="ECO:0000256" key="8">
    <source>
        <dbReference type="PIRNR" id="PIRNR001361"/>
    </source>
</evidence>
<dbReference type="OrthoDB" id="9807331at2"/>
<dbReference type="PATRIC" id="fig|28084.5.peg.607"/>
<comment type="similarity">
    <text evidence="3 8">Belongs to the class-I DAHP synthase family.</text>
</comment>
<dbReference type="STRING" id="28084.Lche_0564"/>
<comment type="catalytic activity">
    <reaction evidence="7 8">
        <text>D-erythrose 4-phosphate + phosphoenolpyruvate + H2O = 7-phospho-2-dehydro-3-deoxy-D-arabino-heptonate + phosphate</text>
        <dbReference type="Rhea" id="RHEA:14717"/>
        <dbReference type="ChEBI" id="CHEBI:15377"/>
        <dbReference type="ChEBI" id="CHEBI:16897"/>
        <dbReference type="ChEBI" id="CHEBI:43474"/>
        <dbReference type="ChEBI" id="CHEBI:58394"/>
        <dbReference type="ChEBI" id="CHEBI:58702"/>
        <dbReference type="EC" id="2.5.1.54"/>
    </reaction>
</comment>
<evidence type="ECO:0000256" key="6">
    <source>
        <dbReference type="ARBA" id="ARBA00023141"/>
    </source>
</evidence>
<dbReference type="GO" id="GO:0009423">
    <property type="term" value="P:chorismate biosynthetic process"/>
    <property type="evidence" value="ECO:0007669"/>
    <property type="project" value="UniProtKB-UniPathway"/>
</dbReference>
<dbReference type="GO" id="GO:0003849">
    <property type="term" value="F:3-deoxy-7-phosphoheptulonate synthase activity"/>
    <property type="evidence" value="ECO:0007669"/>
    <property type="project" value="UniProtKB-EC"/>
</dbReference>
<dbReference type="NCBIfam" id="TIGR00034">
    <property type="entry name" value="aroFGH"/>
    <property type="match status" value="1"/>
</dbReference>
<dbReference type="Pfam" id="PF00793">
    <property type="entry name" value="DAHP_synth_1"/>
    <property type="match status" value="1"/>
</dbReference>
<keyword evidence="4 8" id="KW-0028">Amino-acid biosynthesis</keyword>
<accession>A0A0W0SFW4</accession>